<evidence type="ECO:0000313" key="2">
    <source>
        <dbReference type="EMBL" id="CAE0491616.1"/>
    </source>
</evidence>
<accession>A0A7S3QSP3</accession>
<proteinExistence type="predicted"/>
<name>A0A7S3QSP3_DUNTE</name>
<protein>
    <submittedName>
        <fullName evidence="2">Uncharacterized protein</fullName>
    </submittedName>
</protein>
<dbReference type="Gene3D" id="1.25.70.10">
    <property type="entry name" value="Transcription termination factor 3, mitochondrial"/>
    <property type="match status" value="1"/>
</dbReference>
<dbReference type="EMBL" id="HBIP01011866">
    <property type="protein sequence ID" value="CAE0491616.1"/>
    <property type="molecule type" value="Transcribed_RNA"/>
</dbReference>
<sequence length="386" mass="42336">MEIVLGTRLPEKAFYGSRARTLMQLSIDEVKTQCTKWKDTCGLMYARHFLVKEPRLLAKDPALLLRAMEMFSTTLNLSPQECVSFAMRNSSLVAQNITKEHIQGAVSELASIIDQPEAVAAKLLTRCTLLLSLPHGSITARFEALAALLPVTRMRLASACKRRPLLLLGSVQRLATHLVDLASLLGIPLSNAAVVIATTPGVLGSRPSRLAEKWKLMCRLASMHVPWALQVAEWKEPLVGRILTVRREALDRPRYILRHGMQGLPQAQNFKRLLTMSNRYFYRHFVAPYPARTIYGRIKRFPERPPKQAPEDNSSSSSSRAAGYAGSSHHKDDEVDSNANKGSLVSSHPLPSAAIGSGSSGRNKPRAGESTEVAETTNGRAGAAAL</sequence>
<evidence type="ECO:0000256" key="1">
    <source>
        <dbReference type="SAM" id="MobiDB-lite"/>
    </source>
</evidence>
<reference evidence="2" key="1">
    <citation type="submission" date="2021-01" db="EMBL/GenBank/DDBJ databases">
        <authorList>
            <person name="Corre E."/>
            <person name="Pelletier E."/>
            <person name="Niang G."/>
            <person name="Scheremetjew M."/>
            <person name="Finn R."/>
            <person name="Kale V."/>
            <person name="Holt S."/>
            <person name="Cochrane G."/>
            <person name="Meng A."/>
            <person name="Brown T."/>
            <person name="Cohen L."/>
        </authorList>
    </citation>
    <scope>NUCLEOTIDE SEQUENCE</scope>
    <source>
        <strain evidence="2">CCMP1320</strain>
    </source>
</reference>
<feature type="compositionally biased region" description="Low complexity" evidence="1">
    <location>
        <begin position="314"/>
        <end position="327"/>
    </location>
</feature>
<feature type="compositionally biased region" description="Polar residues" evidence="1">
    <location>
        <begin position="337"/>
        <end position="346"/>
    </location>
</feature>
<organism evidence="2">
    <name type="scientific">Dunaliella tertiolecta</name>
    <name type="common">Green alga</name>
    <dbReference type="NCBI Taxonomy" id="3047"/>
    <lineage>
        <taxon>Eukaryota</taxon>
        <taxon>Viridiplantae</taxon>
        <taxon>Chlorophyta</taxon>
        <taxon>core chlorophytes</taxon>
        <taxon>Chlorophyceae</taxon>
        <taxon>CS clade</taxon>
        <taxon>Chlamydomonadales</taxon>
        <taxon>Dunaliellaceae</taxon>
        <taxon>Dunaliella</taxon>
    </lineage>
</organism>
<dbReference type="InterPro" id="IPR038538">
    <property type="entry name" value="MTERF_sf"/>
</dbReference>
<feature type="region of interest" description="Disordered" evidence="1">
    <location>
        <begin position="302"/>
        <end position="386"/>
    </location>
</feature>
<gene>
    <name evidence="2" type="ORF">DTER00134_LOCUS6689</name>
</gene>
<dbReference type="AlphaFoldDB" id="A0A7S3QSP3"/>